<evidence type="ECO:0000259" key="9">
    <source>
        <dbReference type="PROSITE" id="PS50885"/>
    </source>
</evidence>
<evidence type="ECO:0000256" key="4">
    <source>
        <dbReference type="PROSITE-ProRule" id="PRU00284"/>
    </source>
</evidence>
<dbReference type="PRINTS" id="PR00260">
    <property type="entry name" value="CHEMTRNSDUCR"/>
</dbReference>
<name>A0A8J6QMB8_9BACT</name>
<dbReference type="SMART" id="SM00283">
    <property type="entry name" value="MA"/>
    <property type="match status" value="1"/>
</dbReference>
<dbReference type="InterPro" id="IPR004089">
    <property type="entry name" value="MCPsignal_dom"/>
</dbReference>
<accession>A0A8J6QMB8</accession>
<protein>
    <submittedName>
        <fullName evidence="10">HAMP domain-containing protein</fullName>
    </submittedName>
</protein>
<keyword evidence="4" id="KW-0807">Transducer</keyword>
<dbReference type="PANTHER" id="PTHR43531:SF11">
    <property type="entry name" value="METHYL-ACCEPTING CHEMOTAXIS PROTEIN 3"/>
    <property type="match status" value="1"/>
</dbReference>
<dbReference type="EMBL" id="JACWUN010000013">
    <property type="protein sequence ID" value="MBD1401239.1"/>
    <property type="molecule type" value="Genomic_DNA"/>
</dbReference>
<dbReference type="InterPro" id="IPR051310">
    <property type="entry name" value="MCP_chemotaxis"/>
</dbReference>
<dbReference type="InterPro" id="IPR004090">
    <property type="entry name" value="Chemotax_Me-accpt_rcpt"/>
</dbReference>
<comment type="subcellular location">
    <subcellularLocation>
        <location evidence="1">Membrane</location>
    </subcellularLocation>
</comment>
<evidence type="ECO:0000256" key="3">
    <source>
        <dbReference type="ARBA" id="ARBA00029447"/>
    </source>
</evidence>
<dbReference type="PROSITE" id="PS50111">
    <property type="entry name" value="CHEMOTAXIS_TRANSDUC_2"/>
    <property type="match status" value="1"/>
</dbReference>
<feature type="domain" description="Methyl-accepting transducer" evidence="8">
    <location>
        <begin position="369"/>
        <end position="598"/>
    </location>
</feature>
<keyword evidence="7" id="KW-1133">Transmembrane helix</keyword>
<dbReference type="Pfam" id="PF00015">
    <property type="entry name" value="MCPsignal"/>
    <property type="match status" value="1"/>
</dbReference>
<evidence type="ECO:0000256" key="5">
    <source>
        <dbReference type="SAM" id="Coils"/>
    </source>
</evidence>
<reference evidence="10" key="1">
    <citation type="submission" date="2020-09" db="EMBL/GenBank/DDBJ databases">
        <title>Pelobacter alkaliphilus sp. nov., a novel anaerobic arsenate-reducing bacterium from terrestrial mud volcano.</title>
        <authorList>
            <person name="Khomyakova M.A."/>
            <person name="Merkel A.Y."/>
            <person name="Slobodkin A.I."/>
        </authorList>
    </citation>
    <scope>NUCLEOTIDE SEQUENCE</scope>
    <source>
        <strain evidence="10">M08fum</strain>
    </source>
</reference>
<dbReference type="CDD" id="cd06225">
    <property type="entry name" value="HAMP"/>
    <property type="match status" value="1"/>
</dbReference>
<dbReference type="Pfam" id="PF00672">
    <property type="entry name" value="HAMP"/>
    <property type="match status" value="1"/>
</dbReference>
<keyword evidence="11" id="KW-1185">Reference proteome</keyword>
<evidence type="ECO:0000313" key="11">
    <source>
        <dbReference type="Proteomes" id="UP000632828"/>
    </source>
</evidence>
<dbReference type="AlphaFoldDB" id="A0A8J6QMB8"/>
<dbReference type="SUPFAM" id="SSF58104">
    <property type="entry name" value="Methyl-accepting chemotaxis protein (MCP) signaling domain"/>
    <property type="match status" value="1"/>
</dbReference>
<feature type="domain" description="HAMP" evidence="9">
    <location>
        <begin position="273"/>
        <end position="325"/>
    </location>
</feature>
<gene>
    <name evidence="10" type="ORF">ICT70_11185</name>
</gene>
<organism evidence="10 11">
    <name type="scientific">Pelovirga terrestris</name>
    <dbReference type="NCBI Taxonomy" id="2771352"/>
    <lineage>
        <taxon>Bacteria</taxon>
        <taxon>Pseudomonadati</taxon>
        <taxon>Thermodesulfobacteriota</taxon>
        <taxon>Desulfuromonadia</taxon>
        <taxon>Geobacterales</taxon>
        <taxon>Geobacteraceae</taxon>
        <taxon>Pelovirga</taxon>
    </lineage>
</organism>
<evidence type="ECO:0000256" key="2">
    <source>
        <dbReference type="ARBA" id="ARBA00022500"/>
    </source>
</evidence>
<dbReference type="Gene3D" id="6.10.340.10">
    <property type="match status" value="1"/>
</dbReference>
<feature type="compositionally biased region" description="Low complexity" evidence="6">
    <location>
        <begin position="642"/>
        <end position="657"/>
    </location>
</feature>
<dbReference type="GO" id="GO:0006935">
    <property type="term" value="P:chemotaxis"/>
    <property type="evidence" value="ECO:0007669"/>
    <property type="project" value="UniProtKB-KW"/>
</dbReference>
<feature type="region of interest" description="Disordered" evidence="6">
    <location>
        <begin position="617"/>
        <end position="666"/>
    </location>
</feature>
<evidence type="ECO:0000256" key="7">
    <source>
        <dbReference type="SAM" id="Phobius"/>
    </source>
</evidence>
<dbReference type="InterPro" id="IPR003660">
    <property type="entry name" value="HAMP_dom"/>
</dbReference>
<keyword evidence="7" id="KW-0472">Membrane</keyword>
<keyword evidence="2" id="KW-0145">Chemotaxis</keyword>
<comment type="caution">
    <text evidence="10">The sequence shown here is derived from an EMBL/GenBank/DDBJ whole genome shotgun (WGS) entry which is preliminary data.</text>
</comment>
<evidence type="ECO:0000259" key="8">
    <source>
        <dbReference type="PROSITE" id="PS50111"/>
    </source>
</evidence>
<evidence type="ECO:0000256" key="6">
    <source>
        <dbReference type="SAM" id="MobiDB-lite"/>
    </source>
</evidence>
<evidence type="ECO:0000256" key="1">
    <source>
        <dbReference type="ARBA" id="ARBA00004370"/>
    </source>
</evidence>
<proteinExistence type="inferred from homology"/>
<dbReference type="FunFam" id="1.10.287.950:FF:000001">
    <property type="entry name" value="Methyl-accepting chemotaxis sensory transducer"/>
    <property type="match status" value="1"/>
</dbReference>
<keyword evidence="5" id="KW-0175">Coiled coil</keyword>
<feature type="transmembrane region" description="Helical" evidence="7">
    <location>
        <begin position="252"/>
        <end position="271"/>
    </location>
</feature>
<dbReference type="GO" id="GO:0007165">
    <property type="term" value="P:signal transduction"/>
    <property type="evidence" value="ECO:0007669"/>
    <property type="project" value="UniProtKB-KW"/>
</dbReference>
<dbReference type="Proteomes" id="UP000632828">
    <property type="component" value="Unassembled WGS sequence"/>
</dbReference>
<dbReference type="PANTHER" id="PTHR43531">
    <property type="entry name" value="PROTEIN ICFG"/>
    <property type="match status" value="1"/>
</dbReference>
<evidence type="ECO:0000313" key="10">
    <source>
        <dbReference type="EMBL" id="MBD1401239.1"/>
    </source>
</evidence>
<feature type="coiled-coil region" evidence="5">
    <location>
        <begin position="53"/>
        <end position="80"/>
    </location>
</feature>
<dbReference type="GO" id="GO:0004888">
    <property type="term" value="F:transmembrane signaling receptor activity"/>
    <property type="evidence" value="ECO:0007669"/>
    <property type="project" value="InterPro"/>
</dbReference>
<sequence length="666" mass="71198">MYQIRGYVFTGEQRFLDAGRSNIARVRSELERAVTLADKSTDLAALKQDAVSAQKLVADYARMVDQAEGLQQRINANQQQMLSAASAFIENIEKYIAAQNQDLDRQVKNNDNAQVLLRRIKRINDGNEIIDLGNEIRRVAWQAQAQRNPQMVRDLQSDFTKLLGLIDPLLADTTQQHNREQLTGVRQAAANYQTATNNMLDNWLQNEALMAPLIETGTAVTIAAQNSIERGIDTTMEVANANAADLSQAERIMLIGIAIALLIGAVIAWFITRSITVPILRGVNLTQEIAKGDFSMRLNMDRQDEIGILANALDGMAENLSRNADVAEQIADGNLNVEVQLASEKDQLGLALQGMVLNLNDILGQIQVAGEQIASGSGQVADSSQALSQGATESASSLEEISASLNQLSSQTGTNAENANTANQLSTEARNAAEQGSQKMQEMVAAMTEINDAGQSISKIIKVIDEIAFQTNLLALNAAVEAARAGQHGKGFAVVAEEVRNLAARSAKAAAETSELIEGSVQKTANGTAIAGQTAEALQSIVSGIGKVTDLVAEIAAASSEQAQGVSQINQGITQIDQVTQQNTASAEESAAASEELSGQAAQMREMLMRFTLKHGSSAHSNVRAVPQKNAAAKKSGWGESAPAQPQKKIAAKQPIALDDDEFGKY</sequence>
<dbReference type="SMART" id="SM00304">
    <property type="entry name" value="HAMP"/>
    <property type="match status" value="1"/>
</dbReference>
<dbReference type="PROSITE" id="PS50885">
    <property type="entry name" value="HAMP"/>
    <property type="match status" value="1"/>
</dbReference>
<dbReference type="Gene3D" id="1.10.287.950">
    <property type="entry name" value="Methyl-accepting chemotaxis protein"/>
    <property type="match status" value="1"/>
</dbReference>
<comment type="similarity">
    <text evidence="3">Belongs to the methyl-accepting chemotaxis (MCP) protein family.</text>
</comment>
<dbReference type="CDD" id="cd11386">
    <property type="entry name" value="MCP_signal"/>
    <property type="match status" value="1"/>
</dbReference>
<keyword evidence="7" id="KW-0812">Transmembrane</keyword>
<dbReference type="GO" id="GO:0005886">
    <property type="term" value="C:plasma membrane"/>
    <property type="evidence" value="ECO:0007669"/>
    <property type="project" value="TreeGrafter"/>
</dbReference>